<evidence type="ECO:0000313" key="2">
    <source>
        <dbReference type="EMBL" id="KAL3773370.1"/>
    </source>
</evidence>
<protein>
    <recommendedName>
        <fullName evidence="4">Site-specific DNA-methyltransferase (adenine-specific)</fullName>
    </recommendedName>
</protein>
<dbReference type="SUPFAM" id="SSF53335">
    <property type="entry name" value="S-adenosyl-L-methionine-dependent methyltransferases"/>
    <property type="match status" value="1"/>
</dbReference>
<evidence type="ECO:0008006" key="4">
    <source>
        <dbReference type="Google" id="ProtNLM"/>
    </source>
</evidence>
<dbReference type="PANTHER" id="PTHR18895">
    <property type="entry name" value="HEMK METHYLTRANSFERASE"/>
    <property type="match status" value="1"/>
</dbReference>
<name>A0ABD3NJI2_9STRA</name>
<dbReference type="PANTHER" id="PTHR18895:SF74">
    <property type="entry name" value="MTRF1L RELEASE FACTOR GLUTAMINE METHYLTRANSFERASE"/>
    <property type="match status" value="1"/>
</dbReference>
<gene>
    <name evidence="2" type="ORF">ACHAWO_004939</name>
</gene>
<dbReference type="AlphaFoldDB" id="A0ABD3NJI2"/>
<evidence type="ECO:0000313" key="3">
    <source>
        <dbReference type="Proteomes" id="UP001530400"/>
    </source>
</evidence>
<dbReference type="Proteomes" id="UP001530400">
    <property type="component" value="Unassembled WGS sequence"/>
</dbReference>
<comment type="caution">
    <text evidence="2">The sequence shown here is derived from an EMBL/GenBank/DDBJ whole genome shotgun (WGS) entry which is preliminary data.</text>
</comment>
<sequence length="671" mass="74465">MTETTHFIVIFQTLCLLVPTVSFALLPRQVGIGSLRFSTGSKYGANARFSPLTLQVKVADKNGPANASCTYSEAWRIRTQQGHHSSVPLYKQLLSYNAHDTSASTRIAASENSLGFLDQIGRPCASLLDYNKDIEKLRILLEKSHYNHAAMREHVFNLRVGSSTQQTTLDSFEQYKNNYPFGPIYARPLRPGQHLDVHHLLCNSEEPWKLSLKCMTILFVLAGCIPKRVFLNTIDGGRETLELLLRLGIVFVHGEHDQELIVPLVHLFPMDIPELIQSGSSGSTRRKRLTIMTDLHPNVLGMTSIPTKSSEDGAVMYIGPDSLSLVHHLHANFVQYWNSVLNNSTKSEQIKLLDFCTGSGIQALAGLAMFELLPTSKDKEIANVLAAVADVNQRALRFAEFNALLNGYGVKGLNKDTDMHGSIESKMEVCSIHADLVTGEVLSSSKCGDLLVDELLLLDRSGEAKFDVILANPPFIPTPLEAADNRVLSVYGNAQDETKKKPYAASSAPLYGLFSSGGFDGEECLRSIVQIAPILLNIDGIVAIVSEFMNPPEPSQPEQNLCSKIEGWWMQSSNSLPFGMLFTNEYAISSDTYAERRAMPNDMDDIGLWKEHLEKQKINSVSPGLLFLRHGNTCQNPTVAHRLVPKTRHGSVWTPQNFEAVEFVRKTLWTR</sequence>
<keyword evidence="3" id="KW-1185">Reference proteome</keyword>
<dbReference type="InterPro" id="IPR002052">
    <property type="entry name" value="DNA_methylase_N6_adenine_CS"/>
</dbReference>
<dbReference type="InterPro" id="IPR050320">
    <property type="entry name" value="N5-glutamine_MTase"/>
</dbReference>
<organism evidence="2 3">
    <name type="scientific">Cyclotella atomus</name>
    <dbReference type="NCBI Taxonomy" id="382360"/>
    <lineage>
        <taxon>Eukaryota</taxon>
        <taxon>Sar</taxon>
        <taxon>Stramenopiles</taxon>
        <taxon>Ochrophyta</taxon>
        <taxon>Bacillariophyta</taxon>
        <taxon>Coscinodiscophyceae</taxon>
        <taxon>Thalassiosirophycidae</taxon>
        <taxon>Stephanodiscales</taxon>
        <taxon>Stephanodiscaceae</taxon>
        <taxon>Cyclotella</taxon>
    </lineage>
</organism>
<evidence type="ECO:0000256" key="1">
    <source>
        <dbReference type="SAM" id="SignalP"/>
    </source>
</evidence>
<dbReference type="PROSITE" id="PS00092">
    <property type="entry name" value="N6_MTASE"/>
    <property type="match status" value="1"/>
</dbReference>
<reference evidence="2 3" key="1">
    <citation type="submission" date="2024-10" db="EMBL/GenBank/DDBJ databases">
        <title>Updated reference genomes for cyclostephanoid diatoms.</title>
        <authorList>
            <person name="Roberts W.R."/>
            <person name="Alverson A.J."/>
        </authorList>
    </citation>
    <scope>NUCLEOTIDE SEQUENCE [LARGE SCALE GENOMIC DNA]</scope>
    <source>
        <strain evidence="2 3">AJA010-31</strain>
    </source>
</reference>
<accession>A0ABD3NJI2</accession>
<feature type="signal peptide" evidence="1">
    <location>
        <begin position="1"/>
        <end position="23"/>
    </location>
</feature>
<proteinExistence type="predicted"/>
<dbReference type="Gene3D" id="3.40.50.150">
    <property type="entry name" value="Vaccinia Virus protein VP39"/>
    <property type="match status" value="1"/>
</dbReference>
<feature type="chain" id="PRO_5044832671" description="Site-specific DNA-methyltransferase (adenine-specific)" evidence="1">
    <location>
        <begin position="24"/>
        <end position="671"/>
    </location>
</feature>
<dbReference type="EMBL" id="JALLPJ020001236">
    <property type="protein sequence ID" value="KAL3773370.1"/>
    <property type="molecule type" value="Genomic_DNA"/>
</dbReference>
<dbReference type="InterPro" id="IPR029063">
    <property type="entry name" value="SAM-dependent_MTases_sf"/>
</dbReference>
<keyword evidence="1" id="KW-0732">Signal</keyword>